<evidence type="ECO:0000313" key="11">
    <source>
        <dbReference type="Proteomes" id="UP001589670"/>
    </source>
</evidence>
<dbReference type="RefSeq" id="WP_377067099.1">
    <property type="nucleotide sequence ID" value="NZ_JBHMEC010000008.1"/>
</dbReference>
<comment type="similarity">
    <text evidence="2">Belongs to the glycosyltransferase 41 family. O-GlcNAc transferase subfamily.</text>
</comment>
<organism evidence="10 11">
    <name type="scientific">Roseovarius ramblicola</name>
    <dbReference type="NCBI Taxonomy" id="2022336"/>
    <lineage>
        <taxon>Bacteria</taxon>
        <taxon>Pseudomonadati</taxon>
        <taxon>Pseudomonadota</taxon>
        <taxon>Alphaproteobacteria</taxon>
        <taxon>Rhodobacterales</taxon>
        <taxon>Roseobacteraceae</taxon>
        <taxon>Roseovarius</taxon>
    </lineage>
</organism>
<dbReference type="SUPFAM" id="SSF53756">
    <property type="entry name" value="UDP-Glycosyltransferase/glycogen phosphorylase"/>
    <property type="match status" value="1"/>
</dbReference>
<sequence>MAKLNVEQALARARSHARKGETNQARSVLQTVLEAFPSNPRARSELARLEATGHNHPRVRHPPQAQVDALVALYNQRRFGQVAKQAELLTDEYPSSFVLWNIYGAANVAIDELEKAEEGFAKAAKIAPDFADAHSNMGNILKRRDKLDDAIASYERALTINPDHSEAHYNMGVTLKRLGKLDNAIAAYQRALAIRPDHAEAHYSIGNALMDQGKLDDAIEAYQRALTIRPEHADAHYRVGNALKGHGQLDDAIEAYQRALAIRPDHADAYNNMGNALKGRGQLDDAIEAYQRALEIKPDQADAYYNMGNALMDQGKLDEAITACQRALAIRPNHADACNNMGTALMVQGKLDEAIAAYQRALAIRPDHAGAETHLLRLQETVCDFSISDRLAEASARLGISTEAASTFFAFSWTDDAKLQFLRSRTWVSEKYKQSPLPLPARPKTRPERLKIGYFSADMHNHPCMHLISGLLATHDRDRFEIFAFSYGPDKNDDMRNRVRGAVDHFIDIRAVATREIVQMARDKKIDISVDLNGYTRNGRTEIFQYRLSPVQVNFLGYPGSLAADFIDYIIADSVVIPEEQRRFYSEKAIYLPHTYQPSDNTREIAETNTTRSDFGLPEDGIVFCCFNNNYKISRREFDIWMRLLGKVDGSVLWLVKSNEWSERNLRKEAGKRGIDPSRVVFAEKLSQSEHLARHRHADLFIDTFNYNAHTTASDALWAGLPVVTKQGEQFAARVAASLLTAVGLPDLITESEAHYEDLILELATNPGKLAEIRARLSQNRVTKPLFDTRRYARNLENGLRQAYDRYFDGQQPQDIRVREADCVTDP</sequence>
<name>A0ABV5HWL0_9RHOB</name>
<proteinExistence type="inferred from homology"/>
<evidence type="ECO:0000256" key="7">
    <source>
        <dbReference type="ARBA" id="ARBA00022803"/>
    </source>
</evidence>
<feature type="domain" description="O-GlcNAc transferase C-terminal" evidence="9">
    <location>
        <begin position="610"/>
        <end position="796"/>
    </location>
</feature>
<reference evidence="10 11" key="1">
    <citation type="submission" date="2024-09" db="EMBL/GenBank/DDBJ databases">
        <authorList>
            <person name="Sun Q."/>
            <person name="Mori K."/>
        </authorList>
    </citation>
    <scope>NUCLEOTIDE SEQUENCE [LARGE SCALE GENOMIC DNA]</scope>
    <source>
        <strain evidence="10 11">CECT 9424</strain>
    </source>
</reference>
<feature type="repeat" description="TPR" evidence="8">
    <location>
        <begin position="335"/>
        <end position="368"/>
    </location>
</feature>
<evidence type="ECO:0000256" key="6">
    <source>
        <dbReference type="ARBA" id="ARBA00022737"/>
    </source>
</evidence>
<keyword evidence="6" id="KW-0677">Repeat</keyword>
<feature type="repeat" description="TPR" evidence="8">
    <location>
        <begin position="131"/>
        <end position="164"/>
    </location>
</feature>
<keyword evidence="7 8" id="KW-0802">TPR repeat</keyword>
<evidence type="ECO:0000256" key="8">
    <source>
        <dbReference type="PROSITE-ProRule" id="PRU00339"/>
    </source>
</evidence>
<dbReference type="PANTHER" id="PTHR44998:SF1">
    <property type="entry name" value="UDP-N-ACETYLGLUCOSAMINE--PEPTIDE N-ACETYLGLUCOSAMINYLTRANSFERASE 110 KDA SUBUNIT"/>
    <property type="match status" value="1"/>
</dbReference>
<dbReference type="InterPro" id="IPR029489">
    <property type="entry name" value="OGT/SEC/SPY_C"/>
</dbReference>
<feature type="domain" description="O-GlcNAc transferase C-terminal" evidence="9">
    <location>
        <begin position="438"/>
        <end position="600"/>
    </location>
</feature>
<dbReference type="Gene3D" id="1.25.40.10">
    <property type="entry name" value="Tetratricopeptide repeat domain"/>
    <property type="match status" value="5"/>
</dbReference>
<dbReference type="InterPro" id="IPR011990">
    <property type="entry name" value="TPR-like_helical_dom_sf"/>
</dbReference>
<feature type="repeat" description="TPR" evidence="8">
    <location>
        <begin position="199"/>
        <end position="232"/>
    </location>
</feature>
<evidence type="ECO:0000313" key="10">
    <source>
        <dbReference type="EMBL" id="MFB9148814.1"/>
    </source>
</evidence>
<dbReference type="PANTHER" id="PTHR44998">
    <property type="match status" value="1"/>
</dbReference>
<dbReference type="Proteomes" id="UP001589670">
    <property type="component" value="Unassembled WGS sequence"/>
</dbReference>
<dbReference type="EMBL" id="JBHMEC010000008">
    <property type="protein sequence ID" value="MFB9148814.1"/>
    <property type="molecule type" value="Genomic_DNA"/>
</dbReference>
<dbReference type="InterPro" id="IPR019734">
    <property type="entry name" value="TPR_rpt"/>
</dbReference>
<feature type="repeat" description="TPR" evidence="8">
    <location>
        <begin position="165"/>
        <end position="198"/>
    </location>
</feature>
<evidence type="ECO:0000256" key="4">
    <source>
        <dbReference type="ARBA" id="ARBA00022676"/>
    </source>
</evidence>
<dbReference type="Pfam" id="PF00515">
    <property type="entry name" value="TPR_1"/>
    <property type="match status" value="3"/>
</dbReference>
<dbReference type="EC" id="2.4.1.255" evidence="3"/>
<dbReference type="PROSITE" id="PS50005">
    <property type="entry name" value="TPR"/>
    <property type="match status" value="8"/>
</dbReference>
<dbReference type="PROSITE" id="PS50293">
    <property type="entry name" value="TPR_REGION"/>
    <property type="match status" value="7"/>
</dbReference>
<feature type="repeat" description="TPR" evidence="8">
    <location>
        <begin position="267"/>
        <end position="300"/>
    </location>
</feature>
<dbReference type="Pfam" id="PF13432">
    <property type="entry name" value="TPR_16"/>
    <property type="match status" value="2"/>
</dbReference>
<dbReference type="Gene3D" id="3.40.50.2000">
    <property type="entry name" value="Glycogen Phosphorylase B"/>
    <property type="match status" value="1"/>
</dbReference>
<gene>
    <name evidence="10" type="ORF">ACFFU4_03505</name>
</gene>
<protein>
    <recommendedName>
        <fullName evidence="3">protein O-GlcNAc transferase</fullName>
        <ecNumber evidence="3">2.4.1.255</ecNumber>
    </recommendedName>
</protein>
<feature type="repeat" description="TPR" evidence="8">
    <location>
        <begin position="301"/>
        <end position="334"/>
    </location>
</feature>
<feature type="repeat" description="TPR" evidence="8">
    <location>
        <begin position="233"/>
        <end position="266"/>
    </location>
</feature>
<evidence type="ECO:0000259" key="9">
    <source>
        <dbReference type="Pfam" id="PF13844"/>
    </source>
</evidence>
<evidence type="ECO:0000256" key="5">
    <source>
        <dbReference type="ARBA" id="ARBA00022679"/>
    </source>
</evidence>
<comment type="pathway">
    <text evidence="1">Protein modification; protein glycosylation.</text>
</comment>
<comment type="caution">
    <text evidence="10">The sequence shown here is derived from an EMBL/GenBank/DDBJ whole genome shotgun (WGS) entry which is preliminary data.</text>
</comment>
<evidence type="ECO:0000256" key="3">
    <source>
        <dbReference type="ARBA" id="ARBA00011970"/>
    </source>
</evidence>
<dbReference type="Gene3D" id="3.40.50.11380">
    <property type="match status" value="1"/>
</dbReference>
<dbReference type="SMART" id="SM00028">
    <property type="entry name" value="TPR"/>
    <property type="match status" value="9"/>
</dbReference>
<keyword evidence="5" id="KW-0808">Transferase</keyword>
<accession>A0ABV5HWL0</accession>
<dbReference type="Pfam" id="PF13414">
    <property type="entry name" value="TPR_11"/>
    <property type="match status" value="1"/>
</dbReference>
<evidence type="ECO:0000256" key="1">
    <source>
        <dbReference type="ARBA" id="ARBA00004922"/>
    </source>
</evidence>
<keyword evidence="11" id="KW-1185">Reference proteome</keyword>
<evidence type="ECO:0000256" key="2">
    <source>
        <dbReference type="ARBA" id="ARBA00005386"/>
    </source>
</evidence>
<dbReference type="Pfam" id="PF13844">
    <property type="entry name" value="Glyco_transf_41"/>
    <property type="match status" value="2"/>
</dbReference>
<keyword evidence="4" id="KW-0328">Glycosyltransferase</keyword>
<feature type="repeat" description="TPR" evidence="8">
    <location>
        <begin position="97"/>
        <end position="130"/>
    </location>
</feature>
<dbReference type="SUPFAM" id="SSF48452">
    <property type="entry name" value="TPR-like"/>
    <property type="match status" value="2"/>
</dbReference>